<keyword evidence="13 18" id="KW-0067">ATP-binding</keyword>
<name>A0A3Q1JR30_ANATE</name>
<dbReference type="PROSITE" id="PS50011">
    <property type="entry name" value="PROTEIN_KINASE_DOM"/>
    <property type="match status" value="1"/>
</dbReference>
<evidence type="ECO:0000313" key="23">
    <source>
        <dbReference type="Proteomes" id="UP000265040"/>
    </source>
</evidence>
<dbReference type="InterPro" id="IPR045860">
    <property type="entry name" value="Snake_toxin-like_sf"/>
</dbReference>
<dbReference type="CDD" id="cd14054">
    <property type="entry name" value="STKc_BMPR2_AMHR2"/>
    <property type="match status" value="1"/>
</dbReference>
<accession>A0A3Q1JR30</accession>
<feature type="region of interest" description="Disordered" evidence="19">
    <location>
        <begin position="646"/>
        <end position="699"/>
    </location>
</feature>
<evidence type="ECO:0000256" key="2">
    <source>
        <dbReference type="ARBA" id="ARBA00001946"/>
    </source>
</evidence>
<dbReference type="EC" id="2.7.11.30" evidence="5"/>
<keyword evidence="23" id="KW-1185">Reference proteome</keyword>
<dbReference type="Gene3D" id="3.30.200.20">
    <property type="entry name" value="Phosphorylase Kinase, domain 1"/>
    <property type="match status" value="1"/>
</dbReference>
<feature type="transmembrane region" description="Helical" evidence="20">
    <location>
        <begin position="114"/>
        <end position="136"/>
    </location>
</feature>
<evidence type="ECO:0000256" key="19">
    <source>
        <dbReference type="SAM" id="MobiDB-lite"/>
    </source>
</evidence>
<dbReference type="Gene3D" id="1.10.510.10">
    <property type="entry name" value="Transferase(Phosphotransferase) domain 1"/>
    <property type="match status" value="1"/>
</dbReference>
<dbReference type="CDD" id="cd23614">
    <property type="entry name" value="TFP_LU_ECD_BMPR2"/>
    <property type="match status" value="1"/>
</dbReference>
<dbReference type="PROSITE" id="PS00107">
    <property type="entry name" value="PROTEIN_KINASE_ATP"/>
    <property type="match status" value="1"/>
</dbReference>
<keyword evidence="10" id="KW-0732">Signal</keyword>
<dbReference type="GO" id="GO:0005524">
    <property type="term" value="F:ATP binding"/>
    <property type="evidence" value="ECO:0007669"/>
    <property type="project" value="UniProtKB-UniRule"/>
</dbReference>
<feature type="binding site" evidence="18">
    <location>
        <position position="194"/>
    </location>
    <ligand>
        <name>ATP</name>
        <dbReference type="ChEBI" id="CHEBI:30616"/>
    </ligand>
</feature>
<dbReference type="InterPro" id="IPR017441">
    <property type="entry name" value="Protein_kinase_ATP_BS"/>
</dbReference>
<reference evidence="22" key="3">
    <citation type="submission" date="2025-09" db="UniProtKB">
        <authorList>
            <consortium name="Ensembl"/>
        </authorList>
    </citation>
    <scope>IDENTIFICATION</scope>
</reference>
<comment type="cofactor">
    <cofactor evidence="1">
        <name>Mn(2+)</name>
        <dbReference type="ChEBI" id="CHEBI:29035"/>
    </cofactor>
</comment>
<dbReference type="InParanoid" id="A0A3Q1JR30"/>
<dbReference type="InterPro" id="IPR000472">
    <property type="entry name" value="Activin_recp"/>
</dbReference>
<keyword evidence="15 20" id="KW-1133">Transmembrane helix</keyword>
<evidence type="ECO:0000256" key="10">
    <source>
        <dbReference type="ARBA" id="ARBA00022729"/>
    </source>
</evidence>
<feature type="compositionally biased region" description="Basic and acidic residues" evidence="19">
    <location>
        <begin position="857"/>
        <end position="867"/>
    </location>
</feature>
<evidence type="ECO:0000256" key="6">
    <source>
        <dbReference type="ARBA" id="ARBA00022527"/>
    </source>
</evidence>
<evidence type="ECO:0000256" key="14">
    <source>
        <dbReference type="ARBA" id="ARBA00022842"/>
    </source>
</evidence>
<dbReference type="AlphaFoldDB" id="A0A3Q1JR30"/>
<keyword evidence="14" id="KW-0460">Magnesium</keyword>
<comment type="subcellular location">
    <subcellularLocation>
        <location evidence="3">Membrane</location>
        <topology evidence="3">Single-pass type I membrane protein</topology>
    </subcellularLocation>
</comment>
<dbReference type="GO" id="GO:0030509">
    <property type="term" value="P:BMP signaling pathway"/>
    <property type="evidence" value="ECO:0007669"/>
    <property type="project" value="TreeGrafter"/>
</dbReference>
<keyword evidence="9" id="KW-0479">Metal-binding</keyword>
<keyword evidence="7" id="KW-0808">Transferase</keyword>
<dbReference type="Pfam" id="PF07714">
    <property type="entry name" value="PK_Tyr_Ser-Thr"/>
    <property type="match status" value="1"/>
</dbReference>
<evidence type="ECO:0000256" key="7">
    <source>
        <dbReference type="ARBA" id="ARBA00022679"/>
    </source>
</evidence>
<dbReference type="Proteomes" id="UP000265040">
    <property type="component" value="Chromosome 21"/>
</dbReference>
<protein>
    <recommendedName>
        <fullName evidence="5">receptor protein serine/threonine kinase</fullName>
        <ecNumber evidence="5">2.7.11.30</ecNumber>
    </recommendedName>
</protein>
<sequence length="979" mass="107388">PQDQEPLNGPTNDLRGAVQENGTIRCSYGSRCYGLWEKRADGEIHLVKQGCWTHIGDQQECHGDRCLVTIQNSSYRFCCCSRDLCNANYTEPPTAANTPALRLMKPNGRDERQTALIALATVAIAAILVMAMFLGYRMMKGKQKLSLSALDVMEAANCESAVDLENLKLLELIGRGRYGTVYRGCLNERYVAVKLFNSANRQNYTTERSIYCLPLLQQHDNIAHFLAADERTTGDGQLEFMILMEYYPHGCLSRYLSVHTVDWSTCCRMTHGVTRGLAFLHTELFRADQYKPAVAHRDVTSKNVLVRADLSCVLADFGLSMTLTGNRHSRYGDDDTMAISEVGTVRYMAPEVLGGALNLRDCEAALKQVDVYALGLLYWESFRRCCDLFPGEAVPEYQLAFQTELGNHPRFEEMQILVVREKYRPRFPEAWKENSLALRSLKETMEDCWDQDAEARLTAQCAEERLSELTLIPVSLRNLSNARWPTQVGSASSYIEDLNVGVVKNLQGDGHLASVAKTTTSGAEGAERNRNSINYERQQAQVEARLSSSDSSVSTTTAMTPATTLCPISESEHAGDAVPSVPVCLQLTEEDLEATKLNPKEVDKNLRESSDENLMEHSQKQFGSEPQSTNLLYQQILQTTEVNNLVSTPPGEVGTVSGVDNPPSCNHPLPKQQNLPQRPTSLHLPPKTKGPPSASSRLKLGKLKSNHRQVETGVAKMNTVTVATAAEPYMATTVTNNSSAVSGYGVHSVTVVTGNYSAGVPTLVTNGLIGGGRTNPAGPQGEDTRLNLLNFSPDEHEPLLRREQPPAESEHLPHHQLRAGNVLSGRGSNSNNNNNRAALGSEVKIHADLSSSFVGQDKVRRPERPRSLDLSSSSISTDEVSLTDGGSLSASGEKIKRRVKTPYTLKKWRPSSWVVSTDTALDSDFEFNTDRSGSSQTQPFSGLHKAGGINQSKSSMAVFLVGRGATATTTSEPDGMTCF</sequence>
<feature type="compositionally biased region" description="Polar residues" evidence="19">
    <location>
        <begin position="671"/>
        <end position="680"/>
    </location>
</feature>
<evidence type="ECO:0000256" key="5">
    <source>
        <dbReference type="ARBA" id="ARBA00012401"/>
    </source>
</evidence>
<feature type="region of interest" description="Disordered" evidence="19">
    <location>
        <begin position="854"/>
        <end position="889"/>
    </location>
</feature>
<dbReference type="InterPro" id="IPR001245">
    <property type="entry name" value="Ser-Thr/Tyr_kinase_cat_dom"/>
</dbReference>
<reference evidence="22" key="2">
    <citation type="submission" date="2025-08" db="UniProtKB">
        <authorList>
            <consortium name="Ensembl"/>
        </authorList>
    </citation>
    <scope>IDENTIFICATION</scope>
</reference>
<evidence type="ECO:0000256" key="8">
    <source>
        <dbReference type="ARBA" id="ARBA00022692"/>
    </source>
</evidence>
<dbReference type="STRING" id="64144.ENSATEP00000017346"/>
<evidence type="ECO:0000256" key="20">
    <source>
        <dbReference type="SAM" id="Phobius"/>
    </source>
</evidence>
<organism evidence="22 23">
    <name type="scientific">Anabas testudineus</name>
    <name type="common">Climbing perch</name>
    <name type="synonym">Anthias testudineus</name>
    <dbReference type="NCBI Taxonomy" id="64144"/>
    <lineage>
        <taxon>Eukaryota</taxon>
        <taxon>Metazoa</taxon>
        <taxon>Chordata</taxon>
        <taxon>Craniata</taxon>
        <taxon>Vertebrata</taxon>
        <taxon>Euteleostomi</taxon>
        <taxon>Actinopterygii</taxon>
        <taxon>Neopterygii</taxon>
        <taxon>Teleostei</taxon>
        <taxon>Neoteleostei</taxon>
        <taxon>Acanthomorphata</taxon>
        <taxon>Anabantaria</taxon>
        <taxon>Anabantiformes</taxon>
        <taxon>Anabantoidei</taxon>
        <taxon>Anabantidae</taxon>
        <taxon>Anabas</taxon>
    </lineage>
</organism>
<evidence type="ECO:0000256" key="18">
    <source>
        <dbReference type="PROSITE-ProRule" id="PRU10141"/>
    </source>
</evidence>
<dbReference type="SUPFAM" id="SSF56112">
    <property type="entry name" value="Protein kinase-like (PK-like)"/>
    <property type="match status" value="1"/>
</dbReference>
<evidence type="ECO:0000256" key="11">
    <source>
        <dbReference type="ARBA" id="ARBA00022741"/>
    </source>
</evidence>
<dbReference type="Ensembl" id="ENSATET00000017638.3">
    <property type="protein sequence ID" value="ENSATEP00000017346.3"/>
    <property type="gene ID" value="ENSATEG00000012041.3"/>
</dbReference>
<feature type="domain" description="Protein kinase" evidence="21">
    <location>
        <begin position="167"/>
        <end position="471"/>
    </location>
</feature>
<evidence type="ECO:0000256" key="1">
    <source>
        <dbReference type="ARBA" id="ARBA00001936"/>
    </source>
</evidence>
<comment type="cofactor">
    <cofactor evidence="2">
        <name>Mg(2+)</name>
        <dbReference type="ChEBI" id="CHEBI:18420"/>
    </cofactor>
</comment>
<dbReference type="InterPro" id="IPR011009">
    <property type="entry name" value="Kinase-like_dom_sf"/>
</dbReference>
<dbReference type="SUPFAM" id="SSF57302">
    <property type="entry name" value="Snake toxin-like"/>
    <property type="match status" value="1"/>
</dbReference>
<evidence type="ECO:0000256" key="12">
    <source>
        <dbReference type="ARBA" id="ARBA00022777"/>
    </source>
</evidence>
<evidence type="ECO:0000256" key="17">
    <source>
        <dbReference type="ARBA" id="ARBA00023170"/>
    </source>
</evidence>
<reference evidence="22" key="1">
    <citation type="submission" date="2021-04" db="EMBL/GenBank/DDBJ databases">
        <authorList>
            <consortium name="Wellcome Sanger Institute Data Sharing"/>
        </authorList>
    </citation>
    <scope>NUCLEOTIDE SEQUENCE [LARGE SCALE GENOMIC DNA]</scope>
</reference>
<keyword evidence="12" id="KW-0418">Kinase</keyword>
<dbReference type="GO" id="GO:0043235">
    <property type="term" value="C:receptor complex"/>
    <property type="evidence" value="ECO:0007669"/>
    <property type="project" value="TreeGrafter"/>
</dbReference>
<evidence type="ECO:0000256" key="13">
    <source>
        <dbReference type="ARBA" id="ARBA00022840"/>
    </source>
</evidence>
<dbReference type="PANTHER" id="PTHR23255:SF63">
    <property type="entry name" value="BONE MORPHOGENETIC PROTEIN RECEPTOR TYPE-2"/>
    <property type="match status" value="1"/>
</dbReference>
<keyword evidence="6" id="KW-0723">Serine/threonine-protein kinase</keyword>
<evidence type="ECO:0000313" key="22">
    <source>
        <dbReference type="Ensembl" id="ENSATEP00000017346.3"/>
    </source>
</evidence>
<dbReference type="PANTHER" id="PTHR23255">
    <property type="entry name" value="TRANSFORMING GROWTH FACTOR-BETA RECEPTOR TYPE I AND II"/>
    <property type="match status" value="1"/>
</dbReference>
<dbReference type="InterPro" id="IPR000719">
    <property type="entry name" value="Prot_kinase_dom"/>
</dbReference>
<evidence type="ECO:0000259" key="21">
    <source>
        <dbReference type="PROSITE" id="PS50011"/>
    </source>
</evidence>
<keyword evidence="11 18" id="KW-0547">Nucleotide-binding</keyword>
<comment type="similarity">
    <text evidence="4">Belongs to the protein kinase superfamily. TKL Ser/Thr protein kinase family. TGFB receptor subfamily.</text>
</comment>
<keyword evidence="17" id="KW-0675">Receptor</keyword>
<dbReference type="Pfam" id="PF01064">
    <property type="entry name" value="Activin_recp"/>
    <property type="match status" value="1"/>
</dbReference>
<gene>
    <name evidence="22" type="primary">BMPR2</name>
</gene>
<evidence type="ECO:0000256" key="3">
    <source>
        <dbReference type="ARBA" id="ARBA00004479"/>
    </source>
</evidence>
<dbReference type="FunFam" id="1.10.510.10:FF:000180">
    <property type="entry name" value="Receptor protein serine/threonine kinase"/>
    <property type="match status" value="1"/>
</dbReference>
<dbReference type="GO" id="GO:0005886">
    <property type="term" value="C:plasma membrane"/>
    <property type="evidence" value="ECO:0007669"/>
    <property type="project" value="TreeGrafter"/>
</dbReference>
<dbReference type="Gene3D" id="2.10.60.10">
    <property type="entry name" value="CD59"/>
    <property type="match status" value="1"/>
</dbReference>
<evidence type="ECO:0000256" key="16">
    <source>
        <dbReference type="ARBA" id="ARBA00023136"/>
    </source>
</evidence>
<feature type="compositionally biased region" description="Low complexity" evidence="19">
    <location>
        <begin position="868"/>
        <end position="883"/>
    </location>
</feature>
<dbReference type="InterPro" id="IPR000333">
    <property type="entry name" value="TGFB_receptor"/>
</dbReference>
<proteinExistence type="inferred from homology"/>
<evidence type="ECO:0000256" key="9">
    <source>
        <dbReference type="ARBA" id="ARBA00022723"/>
    </source>
</evidence>
<keyword evidence="8 20" id="KW-0812">Transmembrane</keyword>
<dbReference type="GO" id="GO:0005024">
    <property type="term" value="F:transforming growth factor beta receptor activity"/>
    <property type="evidence" value="ECO:0007669"/>
    <property type="project" value="TreeGrafter"/>
</dbReference>
<keyword evidence="16 20" id="KW-0472">Membrane</keyword>
<evidence type="ECO:0000256" key="15">
    <source>
        <dbReference type="ARBA" id="ARBA00022989"/>
    </source>
</evidence>
<dbReference type="GeneTree" id="ENSGT00940000156449"/>
<evidence type="ECO:0000256" key="4">
    <source>
        <dbReference type="ARBA" id="ARBA00009605"/>
    </source>
</evidence>